<dbReference type="RefSeq" id="WP_087655651.1">
    <property type="nucleotide sequence ID" value="NZ_FCOL02000006.1"/>
</dbReference>
<evidence type="ECO:0000313" key="8">
    <source>
        <dbReference type="Proteomes" id="UP000054925"/>
    </source>
</evidence>
<dbReference type="AlphaFoldDB" id="A0A158H9K8"/>
<keyword evidence="8" id="KW-1185">Reference proteome</keyword>
<dbReference type="GO" id="GO:0016020">
    <property type="term" value="C:membrane"/>
    <property type="evidence" value="ECO:0007669"/>
    <property type="project" value="UniProtKB-SubCell"/>
</dbReference>
<dbReference type="OrthoDB" id="5797290at2"/>
<comment type="subcellular location">
    <subcellularLocation>
        <location evidence="1">Membrane</location>
    </subcellularLocation>
</comment>
<dbReference type="InterPro" id="IPR025423">
    <property type="entry name" value="TMEM205-like"/>
</dbReference>
<evidence type="ECO:0000313" key="7">
    <source>
        <dbReference type="EMBL" id="SAL40683.1"/>
    </source>
</evidence>
<protein>
    <submittedName>
        <fullName evidence="7">Membrane protein</fullName>
    </submittedName>
</protein>
<sequence>MAHRLFRIVAMAWVGSLLSLGFIAAPVLFSMLDRASAGSVAAQIFRIEAMLGVVCALILLLIANRMVRGGFADYKRVRWIVAVMLLCVLIGYFGLQPFMNSLRVAAQEAGTDLANSPYAKQFGMLHGVSSAFYVVESLLGVLLVWRLPGPSSSGPVVARGQSAAVAARRARR</sequence>
<dbReference type="Proteomes" id="UP000054925">
    <property type="component" value="Unassembled WGS sequence"/>
</dbReference>
<dbReference type="Pfam" id="PF13664">
    <property type="entry name" value="DUF4149"/>
    <property type="match status" value="1"/>
</dbReference>
<evidence type="ECO:0000256" key="3">
    <source>
        <dbReference type="ARBA" id="ARBA00022989"/>
    </source>
</evidence>
<feature type="transmembrane region" description="Helical" evidence="5">
    <location>
        <begin position="76"/>
        <end position="95"/>
    </location>
</feature>
<evidence type="ECO:0000259" key="6">
    <source>
        <dbReference type="Pfam" id="PF13664"/>
    </source>
</evidence>
<keyword evidence="3 5" id="KW-1133">Transmembrane helix</keyword>
<evidence type="ECO:0000256" key="2">
    <source>
        <dbReference type="ARBA" id="ARBA00022692"/>
    </source>
</evidence>
<accession>A0A158H9K8</accession>
<evidence type="ECO:0000256" key="5">
    <source>
        <dbReference type="SAM" id="Phobius"/>
    </source>
</evidence>
<gene>
    <name evidence="7" type="ORF">AWB67_01556</name>
</gene>
<keyword evidence="2 5" id="KW-0812">Transmembrane</keyword>
<name>A0A158H9K8_9BURK</name>
<dbReference type="EMBL" id="FCOL02000006">
    <property type="protein sequence ID" value="SAL40683.1"/>
    <property type="molecule type" value="Genomic_DNA"/>
</dbReference>
<comment type="caution">
    <text evidence="7">The sequence shown here is derived from an EMBL/GenBank/DDBJ whole genome shotgun (WGS) entry which is preliminary data.</text>
</comment>
<evidence type="ECO:0000256" key="4">
    <source>
        <dbReference type="ARBA" id="ARBA00023136"/>
    </source>
</evidence>
<reference evidence="7" key="1">
    <citation type="submission" date="2016-01" db="EMBL/GenBank/DDBJ databases">
        <authorList>
            <person name="Peeters C."/>
        </authorList>
    </citation>
    <scope>NUCLEOTIDE SEQUENCE [LARGE SCALE GENOMIC DNA]</scope>
    <source>
        <strain evidence="7">LMG 22937</strain>
    </source>
</reference>
<feature type="transmembrane region" description="Helical" evidence="5">
    <location>
        <begin position="124"/>
        <end position="145"/>
    </location>
</feature>
<keyword evidence="4 5" id="KW-0472">Membrane</keyword>
<feature type="transmembrane region" description="Helical" evidence="5">
    <location>
        <begin position="44"/>
        <end position="64"/>
    </location>
</feature>
<proteinExistence type="predicted"/>
<organism evidence="7 8">
    <name type="scientific">Caballeronia terrestris</name>
    <dbReference type="NCBI Taxonomy" id="1226301"/>
    <lineage>
        <taxon>Bacteria</taxon>
        <taxon>Pseudomonadati</taxon>
        <taxon>Pseudomonadota</taxon>
        <taxon>Betaproteobacteria</taxon>
        <taxon>Burkholderiales</taxon>
        <taxon>Burkholderiaceae</taxon>
        <taxon>Caballeronia</taxon>
    </lineage>
</organism>
<evidence type="ECO:0000256" key="1">
    <source>
        <dbReference type="ARBA" id="ARBA00004370"/>
    </source>
</evidence>
<feature type="domain" description="TMEM205-like" evidence="6">
    <location>
        <begin position="10"/>
        <end position="106"/>
    </location>
</feature>
<feature type="transmembrane region" description="Helical" evidence="5">
    <location>
        <begin position="12"/>
        <end position="32"/>
    </location>
</feature>